<reference evidence="1" key="2">
    <citation type="submission" date="2016-10" db="EMBL/GenBank/DDBJ databases">
        <authorList>
            <person name="de Groot N.N."/>
        </authorList>
    </citation>
    <scope>NUCLEOTIDE SEQUENCE [LARGE SCALE GENOMIC DNA]</scope>
    <source>
        <strain evidence="1">K</strain>
    </source>
</reference>
<evidence type="ECO:0000313" key="2">
    <source>
        <dbReference type="EMBL" id="OHT07299.1"/>
    </source>
</evidence>
<gene>
    <name evidence="2" type="ORF">TRFO_24553</name>
    <name evidence="1" type="ORF">TRFO_34107</name>
</gene>
<dbReference type="AlphaFoldDB" id="A0A1J4JPI4"/>
<sequence>MIKYFPKISEEAVERIHAHPDKNVSIYCFKQIKLYDFLLLPIIDEEDNQKANDNYVYCIKCSKWLKTSSTLGNVKAHMK</sequence>
<organism evidence="1 3">
    <name type="scientific">Tritrichomonas foetus</name>
    <dbReference type="NCBI Taxonomy" id="1144522"/>
    <lineage>
        <taxon>Eukaryota</taxon>
        <taxon>Metamonada</taxon>
        <taxon>Parabasalia</taxon>
        <taxon>Tritrichomonadida</taxon>
        <taxon>Tritrichomonadidae</taxon>
        <taxon>Tritrichomonas</taxon>
    </lineage>
</organism>
<dbReference type="EMBL" id="MLAK01000701">
    <property type="protein sequence ID" value="OHT07299.1"/>
    <property type="molecule type" value="Genomic_DNA"/>
</dbReference>
<protein>
    <submittedName>
        <fullName evidence="1">Uncharacterized protein</fullName>
    </submittedName>
</protein>
<accession>A0A1J4JPI4</accession>
<proteinExistence type="predicted"/>
<dbReference type="Proteomes" id="UP000179807">
    <property type="component" value="Unassembled WGS sequence"/>
</dbReference>
<keyword evidence="3" id="KW-1185">Reference proteome</keyword>
<evidence type="ECO:0000313" key="3">
    <source>
        <dbReference type="Proteomes" id="UP000179807"/>
    </source>
</evidence>
<comment type="caution">
    <text evidence="1">The sequence shown here is derived from an EMBL/GenBank/DDBJ whole genome shotgun (WGS) entry which is preliminary data.</text>
</comment>
<evidence type="ECO:0000313" key="1">
    <source>
        <dbReference type="EMBL" id="OHS99427.1"/>
    </source>
</evidence>
<dbReference type="EMBL" id="MLAK01001005">
    <property type="protein sequence ID" value="OHS99427.1"/>
    <property type="molecule type" value="Genomic_DNA"/>
</dbReference>
<dbReference type="VEuPathDB" id="TrichDB:TRFO_24553"/>
<reference evidence="3" key="1">
    <citation type="submission" date="2016-10" db="EMBL/GenBank/DDBJ databases">
        <authorList>
            <person name="Benchimol M."/>
            <person name="Almeida L.G."/>
            <person name="Vasconcelos A.T."/>
            <person name="Perreira-Neves A."/>
            <person name="Rosa I.A."/>
            <person name="Tasca T."/>
            <person name="Bogo M.R."/>
            <person name="de Souza W."/>
        </authorList>
    </citation>
    <scope>NUCLEOTIDE SEQUENCE [LARGE SCALE GENOMIC DNA]</scope>
    <source>
        <strain evidence="3">K</strain>
    </source>
</reference>
<dbReference type="GeneID" id="94838519"/>
<dbReference type="RefSeq" id="XP_068360435.1">
    <property type="nucleotide sequence ID" value="XM_068503815.1"/>
</dbReference>
<dbReference type="VEuPathDB" id="TrichDB:TRFO_34107"/>
<name>A0A1J4JPI4_9EUKA</name>